<geneLocation type="plasmid" evidence="16 17">
    <name>unnamed</name>
</geneLocation>
<dbReference type="PROSITE" id="PS52039">
    <property type="entry name" value="TOPO_IA_2"/>
    <property type="match status" value="1"/>
</dbReference>
<evidence type="ECO:0000313" key="17">
    <source>
        <dbReference type="Proteomes" id="UP000254508"/>
    </source>
</evidence>
<dbReference type="KEGG" id="err:DVR09_15050"/>
<comment type="similarity">
    <text evidence="2">Belongs to the type IA topoisomerase family.</text>
</comment>
<dbReference type="GO" id="GO:0006281">
    <property type="term" value="P:DNA repair"/>
    <property type="evidence" value="ECO:0007669"/>
    <property type="project" value="TreeGrafter"/>
</dbReference>
<dbReference type="NCBIfam" id="TIGR01056">
    <property type="entry name" value="topB"/>
    <property type="match status" value="1"/>
</dbReference>
<dbReference type="EMBL" id="CP031358">
    <property type="protein sequence ID" value="AXK43771.1"/>
    <property type="molecule type" value="Genomic_DNA"/>
</dbReference>
<dbReference type="InterPro" id="IPR013825">
    <property type="entry name" value="Topo_IA_cen_sub2"/>
</dbReference>
<dbReference type="InterPro" id="IPR003602">
    <property type="entry name" value="Topo_IA_DNA-bd_dom"/>
</dbReference>
<dbReference type="Gene3D" id="2.70.20.10">
    <property type="entry name" value="Topoisomerase I, domain 3"/>
    <property type="match status" value="1"/>
</dbReference>
<feature type="region of interest" description="Disordered" evidence="13">
    <location>
        <begin position="434"/>
        <end position="454"/>
    </location>
</feature>
<name>A0A345YIL9_9SPHN</name>
<dbReference type="InterPro" id="IPR013497">
    <property type="entry name" value="Topo_IA_cen"/>
</dbReference>
<dbReference type="CDD" id="cd03362">
    <property type="entry name" value="TOPRIM_TopoIA_TopoIII"/>
    <property type="match status" value="1"/>
</dbReference>
<sequence>MRLWIAEKPDAGRQIAKALGGGHNGNGHIKLSNGDVVTWAIGHLLESYMPQDYNEEYKKWDLDHLPILPERFLRKPEKSKAGQLNTIVRLVKQAREVVIATDAGREGEFIAWSILDHAGWKGPCLRFWTSSLNESHLKKAVHQLIDDAEKKPLYVAARIRSSMDWADGINWSRYYNLRSGNYGDAPLSLGRVQTATLAILVDRDEEIDNFNPSPYYELKATMDVPQGKLELMHAPPEDKRITDAAEAQDIARRTQGVPTNLKVAKKPKTFSPPPPFSLPELQMTASSRWGWSAKKTLDVLQQLYEKGAVTYPRTDSGYLTEEMIDDMPKHLGALRQQPKFSEMAAIDPVIRKKIFDSKKVEDHHGIIPTEEYVDISKLGPEAENLFEVIARRFVAALMPDAQGSTTSISAIIDGVLFKTSGTIISVPGWKAVWDDKPDEEEKNGDEEDTNRVLPPVEDGQATRATKVDVLNKMTRPPPHFTEGTLLKAMMAAGSKNDDKEIRDLLSNGGLGTQATRQDILEKLKKRTFAVLKGKKFLSTPRAREFIKIIREDGNRLADVVATANLERELREIEKDPSSALRIWTRYTQTLVGEISQLKAGPAPRKLTPAPRKGRGGSPAKGKGKRKYAPAKGGPKKKAARG</sequence>
<feature type="compositionally biased region" description="Acidic residues" evidence="13">
    <location>
        <begin position="436"/>
        <end position="448"/>
    </location>
</feature>
<evidence type="ECO:0000256" key="4">
    <source>
        <dbReference type="ARBA" id="ARBA00022723"/>
    </source>
</evidence>
<keyword evidence="6" id="KW-0799">Topoisomerase</keyword>
<evidence type="ECO:0000313" key="16">
    <source>
        <dbReference type="EMBL" id="AXK43771.1"/>
    </source>
</evidence>
<feature type="compositionally biased region" description="Basic residues" evidence="13">
    <location>
        <begin position="621"/>
        <end position="641"/>
    </location>
</feature>
<dbReference type="GO" id="GO:0006310">
    <property type="term" value="P:DNA recombination"/>
    <property type="evidence" value="ECO:0007669"/>
    <property type="project" value="TreeGrafter"/>
</dbReference>
<dbReference type="SUPFAM" id="SSF56712">
    <property type="entry name" value="Prokaryotic type I DNA topoisomerase"/>
    <property type="match status" value="1"/>
</dbReference>
<evidence type="ECO:0000256" key="9">
    <source>
        <dbReference type="ARBA" id="ARBA00030003"/>
    </source>
</evidence>
<accession>A0A345YIL9</accession>
<evidence type="ECO:0000256" key="1">
    <source>
        <dbReference type="ARBA" id="ARBA00000213"/>
    </source>
</evidence>
<keyword evidence="4" id="KW-0479">Metal-binding</keyword>
<dbReference type="InterPro" id="IPR023405">
    <property type="entry name" value="Topo_IA_core_domain"/>
</dbReference>
<dbReference type="GO" id="GO:0003677">
    <property type="term" value="F:DNA binding"/>
    <property type="evidence" value="ECO:0007669"/>
    <property type="project" value="UniProtKB-KW"/>
</dbReference>
<evidence type="ECO:0000259" key="14">
    <source>
        <dbReference type="PROSITE" id="PS50880"/>
    </source>
</evidence>
<feature type="region of interest" description="Disordered" evidence="13">
    <location>
        <begin position="596"/>
        <end position="641"/>
    </location>
</feature>
<dbReference type="AlphaFoldDB" id="A0A345YIL9"/>
<dbReference type="PANTHER" id="PTHR11390">
    <property type="entry name" value="PROKARYOTIC DNA TOPOISOMERASE"/>
    <property type="match status" value="1"/>
</dbReference>
<dbReference type="OrthoDB" id="9803554at2"/>
<dbReference type="PROSITE" id="PS00396">
    <property type="entry name" value="TOPO_IA_1"/>
    <property type="match status" value="1"/>
</dbReference>
<dbReference type="SMART" id="SM00437">
    <property type="entry name" value="TOP1Ac"/>
    <property type="match status" value="1"/>
</dbReference>
<dbReference type="InterPro" id="IPR023406">
    <property type="entry name" value="Topo_IA_AS"/>
</dbReference>
<dbReference type="GO" id="GO:0003917">
    <property type="term" value="F:DNA topoisomerase type I (single strand cut, ATP-independent) activity"/>
    <property type="evidence" value="ECO:0007669"/>
    <property type="project" value="UniProtKB-EC"/>
</dbReference>
<evidence type="ECO:0000256" key="7">
    <source>
        <dbReference type="ARBA" id="ARBA00023125"/>
    </source>
</evidence>
<dbReference type="Pfam" id="PF01751">
    <property type="entry name" value="Toprim"/>
    <property type="match status" value="1"/>
</dbReference>
<dbReference type="PRINTS" id="PR00417">
    <property type="entry name" value="PRTPISMRASEI"/>
</dbReference>
<dbReference type="GO" id="GO:0046872">
    <property type="term" value="F:metal ion binding"/>
    <property type="evidence" value="ECO:0007669"/>
    <property type="project" value="UniProtKB-KW"/>
</dbReference>
<dbReference type="RefSeq" id="WP_115418084.1">
    <property type="nucleotide sequence ID" value="NZ_CP031358.1"/>
</dbReference>
<dbReference type="EC" id="5.6.2.1" evidence="3"/>
<evidence type="ECO:0000256" key="6">
    <source>
        <dbReference type="ARBA" id="ARBA00023029"/>
    </source>
</evidence>
<evidence type="ECO:0000256" key="8">
    <source>
        <dbReference type="ARBA" id="ARBA00023235"/>
    </source>
</evidence>
<reference evidence="16 17" key="1">
    <citation type="submission" date="2018-07" db="EMBL/GenBank/DDBJ databases">
        <title>Genome sequence of Erythrobacter strain YH-07, an antagonistic bacterium isolated from Yellow Sea.</title>
        <authorList>
            <person name="Tang T."/>
            <person name="Liu Q."/>
            <person name="Sun X."/>
        </authorList>
    </citation>
    <scope>NUCLEOTIDE SEQUENCE [LARGE SCALE GENOMIC DNA]</scope>
    <source>
        <strain evidence="16 17">YH-07</strain>
        <plasmid evidence="16 17">unnamed</plasmid>
    </source>
</reference>
<keyword evidence="7" id="KW-0238">DNA-binding</keyword>
<dbReference type="PROSITE" id="PS50880">
    <property type="entry name" value="TOPRIM"/>
    <property type="match status" value="1"/>
</dbReference>
<proteinExistence type="inferred from homology"/>
<feature type="domain" description="Topo IA-type catalytic" evidence="15">
    <location>
        <begin position="150"/>
        <end position="595"/>
    </location>
</feature>
<evidence type="ECO:0000256" key="10">
    <source>
        <dbReference type="ARBA" id="ARBA00031985"/>
    </source>
</evidence>
<organism evidence="16 17">
    <name type="scientific">Erythrobacter aureus</name>
    <dbReference type="NCBI Taxonomy" id="2182384"/>
    <lineage>
        <taxon>Bacteria</taxon>
        <taxon>Pseudomonadati</taxon>
        <taxon>Pseudomonadota</taxon>
        <taxon>Alphaproteobacteria</taxon>
        <taxon>Sphingomonadales</taxon>
        <taxon>Erythrobacteraceae</taxon>
        <taxon>Erythrobacter/Porphyrobacter group</taxon>
        <taxon>Erythrobacter</taxon>
    </lineage>
</organism>
<dbReference type="InterPro" id="IPR003601">
    <property type="entry name" value="Topo_IA_2"/>
</dbReference>
<dbReference type="SMART" id="SM00493">
    <property type="entry name" value="TOPRIM"/>
    <property type="match status" value="1"/>
</dbReference>
<evidence type="ECO:0000256" key="3">
    <source>
        <dbReference type="ARBA" id="ARBA00012891"/>
    </source>
</evidence>
<keyword evidence="8 16" id="KW-0413">Isomerase</keyword>
<dbReference type="InterPro" id="IPR013826">
    <property type="entry name" value="Topo_IA_cen_sub3"/>
</dbReference>
<evidence type="ECO:0000256" key="11">
    <source>
        <dbReference type="ARBA" id="ARBA00032235"/>
    </source>
</evidence>
<evidence type="ECO:0000256" key="13">
    <source>
        <dbReference type="SAM" id="MobiDB-lite"/>
    </source>
</evidence>
<dbReference type="InterPro" id="IPR006171">
    <property type="entry name" value="TOPRIM_dom"/>
</dbReference>
<dbReference type="GO" id="GO:0043597">
    <property type="term" value="C:cytoplasmic replication fork"/>
    <property type="evidence" value="ECO:0007669"/>
    <property type="project" value="TreeGrafter"/>
</dbReference>
<protein>
    <recommendedName>
        <fullName evidence="3">DNA topoisomerase</fullName>
        <ecNumber evidence="3">5.6.2.1</ecNumber>
    </recommendedName>
    <alternativeName>
        <fullName evidence="12">Omega-protein</fullName>
    </alternativeName>
    <alternativeName>
        <fullName evidence="11">Relaxing enzyme</fullName>
    </alternativeName>
    <alternativeName>
        <fullName evidence="9">Swivelase</fullName>
    </alternativeName>
    <alternativeName>
        <fullName evidence="10">Untwisting enzyme</fullName>
    </alternativeName>
</protein>
<dbReference type="Gene3D" id="3.40.50.140">
    <property type="match status" value="1"/>
</dbReference>
<dbReference type="Proteomes" id="UP000254508">
    <property type="component" value="Plasmid unnamed"/>
</dbReference>
<gene>
    <name evidence="16" type="primary">topB</name>
    <name evidence="16" type="ORF">DVR09_15050</name>
</gene>
<dbReference type="Gene3D" id="1.10.290.10">
    <property type="entry name" value="Topoisomerase I, domain 4"/>
    <property type="match status" value="1"/>
</dbReference>
<dbReference type="Gene3D" id="1.10.460.10">
    <property type="entry name" value="Topoisomerase I, domain 2"/>
    <property type="match status" value="1"/>
</dbReference>
<evidence type="ECO:0000259" key="15">
    <source>
        <dbReference type="PROSITE" id="PS52039"/>
    </source>
</evidence>
<dbReference type="InterPro" id="IPR013824">
    <property type="entry name" value="Topo_IA_cen_sub1"/>
</dbReference>
<evidence type="ECO:0000256" key="12">
    <source>
        <dbReference type="ARBA" id="ARBA00032877"/>
    </source>
</evidence>
<keyword evidence="17" id="KW-1185">Reference proteome</keyword>
<dbReference type="InterPro" id="IPR034144">
    <property type="entry name" value="TOPRIM_TopoIII"/>
</dbReference>
<feature type="domain" description="Toprim" evidence="14">
    <location>
        <begin position="1"/>
        <end position="133"/>
    </location>
</feature>
<dbReference type="GO" id="GO:0006265">
    <property type="term" value="P:DNA topological change"/>
    <property type="evidence" value="ECO:0007669"/>
    <property type="project" value="InterPro"/>
</dbReference>
<dbReference type="SMART" id="SM00436">
    <property type="entry name" value="TOP1Bc"/>
    <property type="match status" value="1"/>
</dbReference>
<dbReference type="InterPro" id="IPR005738">
    <property type="entry name" value="TopoIII"/>
</dbReference>
<keyword evidence="5" id="KW-0460">Magnesium</keyword>
<keyword evidence="16" id="KW-0614">Plasmid</keyword>
<evidence type="ECO:0000256" key="2">
    <source>
        <dbReference type="ARBA" id="ARBA00009446"/>
    </source>
</evidence>
<dbReference type="InterPro" id="IPR000380">
    <property type="entry name" value="Topo_IA"/>
</dbReference>
<evidence type="ECO:0000256" key="5">
    <source>
        <dbReference type="ARBA" id="ARBA00022842"/>
    </source>
</evidence>
<dbReference type="Pfam" id="PF01131">
    <property type="entry name" value="Topoisom_bac"/>
    <property type="match status" value="1"/>
</dbReference>
<dbReference type="PANTHER" id="PTHR11390:SF21">
    <property type="entry name" value="DNA TOPOISOMERASE 3-ALPHA"/>
    <property type="match status" value="1"/>
</dbReference>
<comment type="catalytic activity">
    <reaction evidence="1">
        <text>ATP-independent breakage of single-stranded DNA, followed by passage and rejoining.</text>
        <dbReference type="EC" id="5.6.2.1"/>
    </reaction>
</comment>